<dbReference type="PANTHER" id="PTHR31503:SF22">
    <property type="entry name" value="VACUOLAR CALCIUM ION TRANSPORTER"/>
    <property type="match status" value="1"/>
</dbReference>
<dbReference type="InterPro" id="IPR004798">
    <property type="entry name" value="CAX-like"/>
</dbReference>
<keyword evidence="14" id="KW-1185">Reference proteome</keyword>
<dbReference type="InterPro" id="IPR004837">
    <property type="entry name" value="NaCa_Exmemb"/>
</dbReference>
<evidence type="ECO:0000256" key="9">
    <source>
        <dbReference type="ARBA" id="ARBA00023136"/>
    </source>
</evidence>
<evidence type="ECO:0000256" key="6">
    <source>
        <dbReference type="ARBA" id="ARBA00022837"/>
    </source>
</evidence>
<dbReference type="STRING" id="857340.A0A086T7T7"/>
<dbReference type="EMBL" id="JPKY01000032">
    <property type="protein sequence ID" value="KFH45419.1"/>
    <property type="molecule type" value="Genomic_DNA"/>
</dbReference>
<keyword evidence="3 10" id="KW-0813">Transport</keyword>
<dbReference type="InterPro" id="IPR004713">
    <property type="entry name" value="CaH_exchang"/>
</dbReference>
<keyword evidence="5 10" id="KW-0812">Transmembrane</keyword>
<proteinExistence type="inferred from homology"/>
<comment type="subcellular location">
    <subcellularLocation>
        <location evidence="1">Endomembrane system</location>
        <topology evidence="1">Multi-pass membrane protein</topology>
    </subcellularLocation>
    <subcellularLocation>
        <location evidence="10">Vacuole membrane</location>
    </subcellularLocation>
</comment>
<dbReference type="PANTHER" id="PTHR31503">
    <property type="entry name" value="VACUOLAR CALCIUM ION TRANSPORTER"/>
    <property type="match status" value="1"/>
</dbReference>
<keyword evidence="8 10" id="KW-0406">Ion transport</keyword>
<dbReference type="Pfam" id="PF01699">
    <property type="entry name" value="Na_Ca_ex"/>
    <property type="match status" value="2"/>
</dbReference>
<organism evidence="13 14">
    <name type="scientific">Hapsidospora chrysogenum (strain ATCC 11550 / CBS 779.69 / DSM 880 / IAM 14645 / JCM 23072 / IMI 49137)</name>
    <name type="common">Acremonium chrysogenum</name>
    <dbReference type="NCBI Taxonomy" id="857340"/>
    <lineage>
        <taxon>Eukaryota</taxon>
        <taxon>Fungi</taxon>
        <taxon>Dikarya</taxon>
        <taxon>Ascomycota</taxon>
        <taxon>Pezizomycotina</taxon>
        <taxon>Sordariomycetes</taxon>
        <taxon>Hypocreomycetidae</taxon>
        <taxon>Hypocreales</taxon>
        <taxon>Bionectriaceae</taxon>
        <taxon>Hapsidospora</taxon>
    </lineage>
</organism>
<evidence type="ECO:0000256" key="1">
    <source>
        <dbReference type="ARBA" id="ARBA00004127"/>
    </source>
</evidence>
<dbReference type="GO" id="GO:0015369">
    <property type="term" value="F:calcium:proton antiporter activity"/>
    <property type="evidence" value="ECO:0007669"/>
    <property type="project" value="UniProtKB-UniRule"/>
</dbReference>
<keyword evidence="7 10" id="KW-1133">Transmembrane helix</keyword>
<feature type="transmembrane region" description="Helical" evidence="10">
    <location>
        <begin position="395"/>
        <end position="412"/>
    </location>
</feature>
<comment type="caution">
    <text evidence="13">The sequence shown here is derived from an EMBL/GenBank/DDBJ whole genome shotgun (WGS) entry which is preliminary data.</text>
</comment>
<feature type="transmembrane region" description="Helical" evidence="10">
    <location>
        <begin position="130"/>
        <end position="151"/>
    </location>
</feature>
<keyword evidence="10" id="KW-0926">Vacuole</keyword>
<feature type="domain" description="Sodium/calcium exchanger membrane region" evidence="12">
    <location>
        <begin position="293"/>
        <end position="435"/>
    </location>
</feature>
<evidence type="ECO:0000313" key="14">
    <source>
        <dbReference type="Proteomes" id="UP000029964"/>
    </source>
</evidence>
<reference evidence="14" key="1">
    <citation type="journal article" date="2014" name="Genome Announc.">
        <title>Genome sequence and annotation of Acremonium chrysogenum, producer of the beta-lactam antibiotic cephalosporin C.</title>
        <authorList>
            <person name="Terfehr D."/>
            <person name="Dahlmann T.A."/>
            <person name="Specht T."/>
            <person name="Zadra I."/>
            <person name="Kuernsteiner H."/>
            <person name="Kueck U."/>
        </authorList>
    </citation>
    <scope>NUCLEOTIDE SEQUENCE [LARGE SCALE GENOMIC DNA]</scope>
    <source>
        <strain evidence="14">ATCC 11550 / CBS 779.69 / DSM 880 / IAM 14645 / JCM 23072 / IMI 49137</strain>
    </source>
</reference>
<dbReference type="GO" id="GO:0006874">
    <property type="term" value="P:intracellular calcium ion homeostasis"/>
    <property type="evidence" value="ECO:0007669"/>
    <property type="project" value="EnsemblFungi"/>
</dbReference>
<evidence type="ECO:0000256" key="11">
    <source>
        <dbReference type="SAM" id="MobiDB-lite"/>
    </source>
</evidence>
<evidence type="ECO:0000256" key="7">
    <source>
        <dbReference type="ARBA" id="ARBA00022989"/>
    </source>
</evidence>
<feature type="transmembrane region" description="Helical" evidence="10">
    <location>
        <begin position="418"/>
        <end position="438"/>
    </location>
</feature>
<dbReference type="AlphaFoldDB" id="A0A086T7T7"/>
<evidence type="ECO:0000256" key="3">
    <source>
        <dbReference type="ARBA" id="ARBA00022448"/>
    </source>
</evidence>
<evidence type="ECO:0000256" key="10">
    <source>
        <dbReference type="RuleBase" id="RU365028"/>
    </source>
</evidence>
<comment type="function">
    <text evidence="10">Has a role in promoting intracellular calcium ion sequestration via the exchange of calcium ions for hydrogen ions across the vacuolar membrane. Involved also in manganese ion homeostasis via its uptake into the vacuole.</text>
</comment>
<feature type="domain" description="Sodium/calcium exchanger membrane region" evidence="12">
    <location>
        <begin position="97"/>
        <end position="262"/>
    </location>
</feature>
<comment type="similarity">
    <text evidence="2 10">Belongs to the Ca(2+):cation antiporter (CaCA) (TC 2.A.19) family.</text>
</comment>
<dbReference type="InterPro" id="IPR044880">
    <property type="entry name" value="NCX_ion-bd_dom_sf"/>
</dbReference>
<evidence type="ECO:0000256" key="5">
    <source>
        <dbReference type="ARBA" id="ARBA00022692"/>
    </source>
</evidence>
<dbReference type="NCBIfam" id="TIGR00378">
    <property type="entry name" value="cax"/>
    <property type="match status" value="1"/>
</dbReference>
<gene>
    <name evidence="13" type="ORF">ACRE_037850</name>
</gene>
<dbReference type="Proteomes" id="UP000029964">
    <property type="component" value="Unassembled WGS sequence"/>
</dbReference>
<feature type="transmembrane region" description="Helical" evidence="10">
    <location>
        <begin position="202"/>
        <end position="227"/>
    </location>
</feature>
<feature type="transmembrane region" description="Helical" evidence="10">
    <location>
        <begin position="357"/>
        <end position="383"/>
    </location>
</feature>
<dbReference type="OrthoDB" id="1699231at2759"/>
<keyword evidence="9 10" id="KW-0472">Membrane</keyword>
<protein>
    <recommendedName>
        <fullName evidence="10">Vacuolar calcium ion transporter</fullName>
    </recommendedName>
</protein>
<feature type="transmembrane region" description="Helical" evidence="10">
    <location>
        <begin position="95"/>
        <end position="118"/>
    </location>
</feature>
<dbReference type="GO" id="GO:0000329">
    <property type="term" value="C:fungal-type vacuole membrane"/>
    <property type="evidence" value="ECO:0007669"/>
    <property type="project" value="EnsemblFungi"/>
</dbReference>
<evidence type="ECO:0000256" key="2">
    <source>
        <dbReference type="ARBA" id="ARBA00008170"/>
    </source>
</evidence>
<sequence length="448" mass="47019">MSHKPHNHADERTPLINGGAEPSGSGNDAIIENGGSKAWAFFLDSSRTPGQDSDSFAVRSLVHGWHITKVTLLSNYVNILLPTVPIGIIAGHMGWGATAVFTINFFAIIPLAAVLSFATEEISLKLGETMGGLLNATFGNAVEFIVSIVALKDGQIQVVQSSMLGSILSNLLLVMGMCFFFGGLRHRGRSGEGSEQVFSAAVAQSTCSLMTLSSASLVIPAALYAVLDQSGSDEKTSSILVLSRGTAIILLVLYVMYLVFQLRTHSNLFDAELQAAADHDGESEEPTMGPIASAAVLVVTTILVAVCADFLVGSIDEIVEGGYISKSFIGLILIPIVGNAAEHATAVVVAIRNKMDLAMGVAIGSSIQIALFVTPFLVIVGWIIGQPMTLHFETFETVAFAVSVLVVTYVVGDGRSNYLEGAMLLGLYTIIALAFLAAPSGALDKAGP</sequence>
<keyword evidence="4 10" id="KW-0109">Calcium transport</keyword>
<dbReference type="Gene3D" id="1.20.1420.30">
    <property type="entry name" value="NCX, central ion-binding region"/>
    <property type="match status" value="1"/>
</dbReference>
<accession>A0A086T7T7</accession>
<dbReference type="GO" id="GO:0012505">
    <property type="term" value="C:endomembrane system"/>
    <property type="evidence" value="ECO:0007669"/>
    <property type="project" value="UniProtKB-SubCell"/>
</dbReference>
<dbReference type="FunFam" id="1.20.1420.30:FF:000011">
    <property type="entry name" value="Vacuolar calcium ion transporter"/>
    <property type="match status" value="1"/>
</dbReference>
<evidence type="ECO:0000259" key="12">
    <source>
        <dbReference type="Pfam" id="PF01699"/>
    </source>
</evidence>
<evidence type="ECO:0000313" key="13">
    <source>
        <dbReference type="EMBL" id="KFH45419.1"/>
    </source>
</evidence>
<evidence type="ECO:0000256" key="8">
    <source>
        <dbReference type="ARBA" id="ARBA00023065"/>
    </source>
</evidence>
<feature type="transmembrane region" description="Helical" evidence="10">
    <location>
        <begin position="327"/>
        <end position="351"/>
    </location>
</feature>
<feature type="transmembrane region" description="Helical" evidence="10">
    <location>
        <begin position="163"/>
        <end position="182"/>
    </location>
</feature>
<comment type="caution">
    <text evidence="10">Lacks conserved residue(s) required for the propagation of feature annotation.</text>
</comment>
<keyword evidence="10" id="KW-0050">Antiport</keyword>
<evidence type="ECO:0000256" key="4">
    <source>
        <dbReference type="ARBA" id="ARBA00022568"/>
    </source>
</evidence>
<dbReference type="GO" id="GO:0015386">
    <property type="term" value="F:potassium:proton antiporter activity"/>
    <property type="evidence" value="ECO:0007669"/>
    <property type="project" value="EnsemblFungi"/>
</dbReference>
<feature type="transmembrane region" description="Helical" evidence="10">
    <location>
        <begin position="239"/>
        <end position="260"/>
    </location>
</feature>
<feature type="region of interest" description="Disordered" evidence="11">
    <location>
        <begin position="1"/>
        <end position="28"/>
    </location>
</feature>
<feature type="transmembrane region" description="Helical" evidence="10">
    <location>
        <begin position="291"/>
        <end position="315"/>
    </location>
</feature>
<dbReference type="HOGENOM" id="CLU_008721_2_1_1"/>
<keyword evidence="6 10" id="KW-0106">Calcium</keyword>
<dbReference type="NCBIfam" id="TIGR00846">
    <property type="entry name" value="caca2"/>
    <property type="match status" value="1"/>
</dbReference>
<name>A0A086T7T7_HAPC1</name>